<evidence type="ECO:0000259" key="1">
    <source>
        <dbReference type="Pfam" id="PF02627"/>
    </source>
</evidence>
<evidence type="ECO:0000313" key="3">
    <source>
        <dbReference type="Proteomes" id="UP001597221"/>
    </source>
</evidence>
<evidence type="ECO:0000313" key="2">
    <source>
        <dbReference type="EMBL" id="MFD1608574.1"/>
    </source>
</evidence>
<dbReference type="InterPro" id="IPR029032">
    <property type="entry name" value="AhpD-like"/>
</dbReference>
<dbReference type="EMBL" id="JBHUDE010000116">
    <property type="protein sequence ID" value="MFD1608574.1"/>
    <property type="molecule type" value="Genomic_DNA"/>
</dbReference>
<dbReference type="Proteomes" id="UP001597221">
    <property type="component" value="Unassembled WGS sequence"/>
</dbReference>
<dbReference type="PANTHER" id="PTHR34846:SF10">
    <property type="entry name" value="CYTOPLASMIC PROTEIN"/>
    <property type="match status" value="1"/>
</dbReference>
<feature type="domain" description="Carboxymuconolactone decarboxylase-like" evidence="1">
    <location>
        <begin position="12"/>
        <end position="93"/>
    </location>
</feature>
<reference evidence="3" key="1">
    <citation type="journal article" date="2019" name="Int. J. Syst. Evol. Microbiol.">
        <title>The Global Catalogue of Microorganisms (GCM) 10K type strain sequencing project: providing services to taxonomists for standard genome sequencing and annotation.</title>
        <authorList>
            <consortium name="The Broad Institute Genomics Platform"/>
            <consortium name="The Broad Institute Genome Sequencing Center for Infectious Disease"/>
            <person name="Wu L."/>
            <person name="Ma J."/>
        </authorList>
    </citation>
    <scope>NUCLEOTIDE SEQUENCE [LARGE SCALE GENOMIC DNA]</scope>
    <source>
        <strain evidence="3">CGMCC 1.12376</strain>
    </source>
</reference>
<dbReference type="InterPro" id="IPR003779">
    <property type="entry name" value="CMD-like"/>
</dbReference>
<dbReference type="Gene3D" id="1.20.1290.10">
    <property type="entry name" value="AhpD-like"/>
    <property type="match status" value="1"/>
</dbReference>
<organism evidence="2 3">
    <name type="scientific">Oceanobacillus luteolus</name>
    <dbReference type="NCBI Taxonomy" id="1274358"/>
    <lineage>
        <taxon>Bacteria</taxon>
        <taxon>Bacillati</taxon>
        <taxon>Bacillota</taxon>
        <taxon>Bacilli</taxon>
        <taxon>Bacillales</taxon>
        <taxon>Bacillaceae</taxon>
        <taxon>Oceanobacillus</taxon>
    </lineage>
</organism>
<dbReference type="SUPFAM" id="SSF69118">
    <property type="entry name" value="AhpD-like"/>
    <property type="match status" value="1"/>
</dbReference>
<accession>A0ABW4HSP9</accession>
<dbReference type="PANTHER" id="PTHR34846">
    <property type="entry name" value="4-CARBOXYMUCONOLACTONE DECARBOXYLASE FAMILY PROTEIN (AFU_ORTHOLOGUE AFUA_6G11590)"/>
    <property type="match status" value="1"/>
</dbReference>
<dbReference type="InterPro" id="IPR004675">
    <property type="entry name" value="AhpD_core"/>
</dbReference>
<dbReference type="NCBIfam" id="TIGR00778">
    <property type="entry name" value="ahpD_dom"/>
    <property type="match status" value="1"/>
</dbReference>
<gene>
    <name evidence="2" type="ORF">ACFSBH_13145</name>
</gene>
<sequence length="146" mass="17164">MDNRINYFKVAPKALENMLEMEKYTKKTGIDKLLIELIKLWVSQINGCSYCINMHTKAARKRKATDEQIAQLQTWGETDIFSPQEKVALELAEHVTLISEKRVDDELYQRVREHYDEKEYVDLIVIINQINMWNRLAISMGNTVKD</sequence>
<proteinExistence type="predicted"/>
<protein>
    <submittedName>
        <fullName evidence="2">Carboxymuconolactone decarboxylase family protein</fullName>
    </submittedName>
</protein>
<comment type="caution">
    <text evidence="2">The sequence shown here is derived from an EMBL/GenBank/DDBJ whole genome shotgun (WGS) entry which is preliminary data.</text>
</comment>
<dbReference type="Pfam" id="PF02627">
    <property type="entry name" value="CMD"/>
    <property type="match status" value="1"/>
</dbReference>
<keyword evidence="3" id="KW-1185">Reference proteome</keyword>
<dbReference type="RefSeq" id="WP_379597940.1">
    <property type="nucleotide sequence ID" value="NZ_JBHUDE010000116.1"/>
</dbReference>
<name>A0ABW4HSP9_9BACI</name>